<evidence type="ECO:0000313" key="3">
    <source>
        <dbReference type="Proteomes" id="UP000308549"/>
    </source>
</evidence>
<dbReference type="OrthoDB" id="2590011at2759"/>
<gene>
    <name evidence="2" type="ORF">B0A50_05932</name>
</gene>
<reference evidence="2 3" key="1">
    <citation type="submission" date="2017-03" db="EMBL/GenBank/DDBJ databases">
        <title>Genomes of endolithic fungi from Antarctica.</title>
        <authorList>
            <person name="Coleine C."/>
            <person name="Masonjones S."/>
            <person name="Stajich J.E."/>
        </authorList>
    </citation>
    <scope>NUCLEOTIDE SEQUENCE [LARGE SCALE GENOMIC DNA]</scope>
    <source>
        <strain evidence="2 3">CCFEE 6315</strain>
    </source>
</reference>
<dbReference type="Gene3D" id="1.20.5.170">
    <property type="match status" value="1"/>
</dbReference>
<feature type="region of interest" description="Disordered" evidence="1">
    <location>
        <begin position="39"/>
        <end position="92"/>
    </location>
</feature>
<keyword evidence="3" id="KW-1185">Reference proteome</keyword>
<evidence type="ECO:0008006" key="4">
    <source>
        <dbReference type="Google" id="ProtNLM"/>
    </source>
</evidence>
<proteinExistence type="predicted"/>
<feature type="region of interest" description="Disordered" evidence="1">
    <location>
        <begin position="288"/>
        <end position="315"/>
    </location>
</feature>
<protein>
    <recommendedName>
        <fullName evidence="4">BZIP domain-containing protein</fullName>
    </recommendedName>
</protein>
<name>A0A4U0TSU9_9PEZI</name>
<comment type="caution">
    <text evidence="2">The sequence shown here is derived from an EMBL/GenBank/DDBJ whole genome shotgun (WGS) entry which is preliminary data.</text>
</comment>
<evidence type="ECO:0000313" key="2">
    <source>
        <dbReference type="EMBL" id="TKA25234.1"/>
    </source>
</evidence>
<dbReference type="GO" id="GO:0003700">
    <property type="term" value="F:DNA-binding transcription factor activity"/>
    <property type="evidence" value="ECO:0007669"/>
    <property type="project" value="InterPro"/>
</dbReference>
<dbReference type="Proteomes" id="UP000308549">
    <property type="component" value="Unassembled WGS sequence"/>
</dbReference>
<dbReference type="CDD" id="cd14688">
    <property type="entry name" value="bZIP_YAP"/>
    <property type="match status" value="1"/>
</dbReference>
<feature type="compositionally biased region" description="Polar residues" evidence="1">
    <location>
        <begin position="61"/>
        <end position="81"/>
    </location>
</feature>
<feature type="region of interest" description="Disordered" evidence="1">
    <location>
        <begin position="1"/>
        <end position="25"/>
    </location>
</feature>
<evidence type="ECO:0000256" key="1">
    <source>
        <dbReference type="SAM" id="MobiDB-lite"/>
    </source>
</evidence>
<dbReference type="InterPro" id="IPR046347">
    <property type="entry name" value="bZIP_sf"/>
</dbReference>
<accession>A0A4U0TSU9</accession>
<dbReference type="SUPFAM" id="SSF57959">
    <property type="entry name" value="Leucine zipper domain"/>
    <property type="match status" value="1"/>
</dbReference>
<dbReference type="EMBL" id="NAJL01000037">
    <property type="protein sequence ID" value="TKA25234.1"/>
    <property type="molecule type" value="Genomic_DNA"/>
</dbReference>
<sequence>MTDSPGSTTKHSSAAESDTSSGFRNFWNKSKSAALQRVQFVQQEPGKNDSKSKRLPKFLRQGSSASTENGSPETVDQSTTAGKRRQQVYSAQKRYRNRKSEYVKTLEAEVARLQHLDAVVNTEKNVLAQENLVIKEFLASQSIDVQLESMSMGGPAAPIEDFSWLGDAEVDIRLDADIGHERTFLDIEMPDVLPSEPDVVAPEPADVSQPAQPQPQQVLRTLRDKPVKGDSWAALDFILALEWPCRDHIHHPSINPNAQVPKACDIGQFHGHALTATKCVYSSALPPAEQNHAQSEAPGKETAHHNHGPSAPGKWHMPHAEIDKLVQLSEQLELDDDQMTPAQAYAVIRMELPSDEALRPVLNSLKVPLSKSVTCLGLGAVMPAISFYERFDAVLESLGASGIDASVSQRT</sequence>
<organism evidence="2 3">
    <name type="scientific">Salinomyces thailandicus</name>
    <dbReference type="NCBI Taxonomy" id="706561"/>
    <lineage>
        <taxon>Eukaryota</taxon>
        <taxon>Fungi</taxon>
        <taxon>Dikarya</taxon>
        <taxon>Ascomycota</taxon>
        <taxon>Pezizomycotina</taxon>
        <taxon>Dothideomycetes</taxon>
        <taxon>Dothideomycetidae</taxon>
        <taxon>Mycosphaerellales</taxon>
        <taxon>Teratosphaeriaceae</taxon>
        <taxon>Salinomyces</taxon>
    </lineage>
</organism>
<dbReference type="AlphaFoldDB" id="A0A4U0TSU9"/>